<dbReference type="EC" id="2.7.1.11" evidence="10"/>
<dbReference type="Gene3D" id="3.40.50.460">
    <property type="entry name" value="Phosphofructokinase domain"/>
    <property type="match status" value="1"/>
</dbReference>
<dbReference type="GO" id="GO:0005524">
    <property type="term" value="F:ATP binding"/>
    <property type="evidence" value="ECO:0007669"/>
    <property type="project" value="UniProtKB-KW"/>
</dbReference>
<evidence type="ECO:0000313" key="12">
    <source>
        <dbReference type="EMBL" id="MBK1791072.1"/>
    </source>
</evidence>
<dbReference type="GO" id="GO:0061621">
    <property type="term" value="P:canonical glycolysis"/>
    <property type="evidence" value="ECO:0007669"/>
    <property type="project" value="TreeGrafter"/>
</dbReference>
<accession>A0A8J7MCY7</accession>
<organism evidence="12 13">
    <name type="scientific">Persicirhabdus sediminis</name>
    <dbReference type="NCBI Taxonomy" id="454144"/>
    <lineage>
        <taxon>Bacteria</taxon>
        <taxon>Pseudomonadati</taxon>
        <taxon>Verrucomicrobiota</taxon>
        <taxon>Verrucomicrobiia</taxon>
        <taxon>Verrucomicrobiales</taxon>
        <taxon>Verrucomicrobiaceae</taxon>
        <taxon>Persicirhabdus</taxon>
    </lineage>
</organism>
<dbReference type="AlphaFoldDB" id="A0A8J7MCY7"/>
<dbReference type="UniPathway" id="UPA00109">
    <property type="reaction ID" value="UER00182"/>
</dbReference>
<evidence type="ECO:0000256" key="10">
    <source>
        <dbReference type="HAMAP-Rule" id="MF_01976"/>
    </source>
</evidence>
<dbReference type="InterPro" id="IPR000023">
    <property type="entry name" value="Phosphofructokinase_dom"/>
</dbReference>
<feature type="binding site" evidence="10">
    <location>
        <begin position="114"/>
        <end position="117"/>
    </location>
    <ligand>
        <name>ATP</name>
        <dbReference type="ChEBI" id="CHEBI:30616"/>
    </ligand>
</feature>
<evidence type="ECO:0000256" key="5">
    <source>
        <dbReference type="ARBA" id="ARBA00022679"/>
    </source>
</evidence>
<feature type="binding site" description="in other chain" evidence="10">
    <location>
        <begin position="181"/>
        <end position="183"/>
    </location>
    <ligand>
        <name>substrate</name>
        <note>ligand shared between dimeric partners</note>
    </ligand>
</feature>
<dbReference type="HAMAP" id="MF_01976">
    <property type="entry name" value="Phosphofructokinase_III"/>
    <property type="match status" value="1"/>
</dbReference>
<reference evidence="12" key="1">
    <citation type="submission" date="2021-01" db="EMBL/GenBank/DDBJ databases">
        <title>Modified the classification status of verrucomicrobia.</title>
        <authorList>
            <person name="Feng X."/>
        </authorList>
    </citation>
    <scope>NUCLEOTIDE SEQUENCE</scope>
    <source>
        <strain evidence="12">_KCTC 22039</strain>
    </source>
</reference>
<comment type="caution">
    <text evidence="10">Lacks conserved residue(s) required for the propagation of feature annotation.</text>
</comment>
<dbReference type="GO" id="GO:0006002">
    <property type="term" value="P:fructose 6-phosphate metabolic process"/>
    <property type="evidence" value="ECO:0007669"/>
    <property type="project" value="InterPro"/>
</dbReference>
<dbReference type="GO" id="GO:0016208">
    <property type="term" value="F:AMP binding"/>
    <property type="evidence" value="ECO:0007669"/>
    <property type="project" value="TreeGrafter"/>
</dbReference>
<comment type="function">
    <text evidence="10">Catalyzes the phosphorylation of D-fructose 6-phosphate to fructose 1,6-bisphosphate by ATP, the first committing step of glycolysis.</text>
</comment>
<dbReference type="GO" id="GO:0030388">
    <property type="term" value="P:fructose 1,6-bisphosphate metabolic process"/>
    <property type="evidence" value="ECO:0007669"/>
    <property type="project" value="TreeGrafter"/>
</dbReference>
<keyword evidence="9 10" id="KW-0324">Glycolysis</keyword>
<dbReference type="InterPro" id="IPR012003">
    <property type="entry name" value="ATP_PFK_prok-type"/>
</dbReference>
<dbReference type="InterPro" id="IPR012829">
    <property type="entry name" value="Phosphofructokinase_III"/>
</dbReference>
<evidence type="ECO:0000259" key="11">
    <source>
        <dbReference type="Pfam" id="PF00365"/>
    </source>
</evidence>
<dbReference type="PROSITE" id="PS00433">
    <property type="entry name" value="PHOSPHOFRUCTOKINASE"/>
    <property type="match status" value="1"/>
</dbReference>
<dbReference type="GO" id="GO:0005945">
    <property type="term" value="C:6-phosphofructokinase complex"/>
    <property type="evidence" value="ECO:0007669"/>
    <property type="project" value="TreeGrafter"/>
</dbReference>
<dbReference type="GO" id="GO:0047334">
    <property type="term" value="F:diphosphate-fructose-6-phosphate 1-phosphotransferase activity"/>
    <property type="evidence" value="ECO:0007669"/>
    <property type="project" value="InterPro"/>
</dbReference>
<dbReference type="NCBIfam" id="NF002872">
    <property type="entry name" value="PRK03202.1"/>
    <property type="match status" value="1"/>
</dbReference>
<keyword evidence="4 10" id="KW-0963">Cytoplasm</keyword>
<evidence type="ECO:0000256" key="2">
    <source>
        <dbReference type="ARBA" id="ARBA00004496"/>
    </source>
</evidence>
<name>A0A8J7MCY7_9BACT</name>
<evidence type="ECO:0000256" key="8">
    <source>
        <dbReference type="ARBA" id="ARBA00022842"/>
    </source>
</evidence>
<evidence type="ECO:0000313" key="13">
    <source>
        <dbReference type="Proteomes" id="UP000624703"/>
    </source>
</evidence>
<dbReference type="InterPro" id="IPR035966">
    <property type="entry name" value="PKF_sf"/>
</dbReference>
<feature type="binding site" description="in other chain" evidence="10">
    <location>
        <begin position="282"/>
        <end position="285"/>
    </location>
    <ligand>
        <name>substrate</name>
        <note>ligand shared between dimeric partners</note>
    </ligand>
</feature>
<comment type="similarity">
    <text evidence="10">Belongs to the phosphofructokinase type A (PFKA) family. Mixed-substrate PFK group III subfamily.</text>
</comment>
<dbReference type="Pfam" id="PF00365">
    <property type="entry name" value="PFK"/>
    <property type="match status" value="1"/>
</dbReference>
<evidence type="ECO:0000256" key="6">
    <source>
        <dbReference type="ARBA" id="ARBA00022723"/>
    </source>
</evidence>
<dbReference type="Gene3D" id="3.40.50.450">
    <property type="match status" value="1"/>
</dbReference>
<feature type="active site" description="Proton acceptor" evidence="10">
    <location>
        <position position="139"/>
    </location>
</feature>
<feature type="binding site" description="in other chain" evidence="10">
    <location>
        <position position="234"/>
    </location>
    <ligand>
        <name>substrate</name>
        <note>ligand shared between dimeric partners</note>
    </ligand>
</feature>
<dbReference type="GO" id="GO:0048029">
    <property type="term" value="F:monosaccharide binding"/>
    <property type="evidence" value="ECO:0007669"/>
    <property type="project" value="TreeGrafter"/>
</dbReference>
<dbReference type="GO" id="GO:0042802">
    <property type="term" value="F:identical protein binding"/>
    <property type="evidence" value="ECO:0007669"/>
    <property type="project" value="TreeGrafter"/>
</dbReference>
<comment type="caution">
    <text evidence="12">The sequence shown here is derived from an EMBL/GenBank/DDBJ whole genome shotgun (WGS) entry which is preliminary data.</text>
</comment>
<feature type="binding site" evidence="10">
    <location>
        <position position="276"/>
    </location>
    <ligand>
        <name>substrate</name>
        <note>ligand shared between dimeric partners</note>
    </ligand>
</feature>
<dbReference type="FunFam" id="3.40.50.460:FF:000002">
    <property type="entry name" value="ATP-dependent 6-phosphofructokinase"/>
    <property type="match status" value="1"/>
</dbReference>
<dbReference type="SUPFAM" id="SSF53784">
    <property type="entry name" value="Phosphofructokinase"/>
    <property type="match status" value="1"/>
</dbReference>
<dbReference type="PIRSF" id="PIRSF000532">
    <property type="entry name" value="ATP_PFK_prok"/>
    <property type="match status" value="1"/>
</dbReference>
<keyword evidence="13" id="KW-1185">Reference proteome</keyword>
<evidence type="ECO:0000256" key="1">
    <source>
        <dbReference type="ARBA" id="ARBA00001946"/>
    </source>
</evidence>
<evidence type="ECO:0000256" key="7">
    <source>
        <dbReference type="ARBA" id="ARBA00022777"/>
    </source>
</evidence>
<dbReference type="RefSeq" id="WP_200311089.1">
    <property type="nucleotide sequence ID" value="NZ_JAENIM010000039.1"/>
</dbReference>
<keyword evidence="10" id="KW-0067">ATP-binding</keyword>
<feature type="domain" description="Phosphofructokinase" evidence="11">
    <location>
        <begin position="3"/>
        <end position="307"/>
    </location>
</feature>
<feature type="binding site" description="in other chain" evidence="10">
    <location>
        <begin position="137"/>
        <end position="139"/>
    </location>
    <ligand>
        <name>substrate</name>
        <note>ligand shared between dimeric partners</note>
    </ligand>
</feature>
<dbReference type="PANTHER" id="PTHR13697:SF52">
    <property type="entry name" value="ATP-DEPENDENT 6-PHOSPHOFRUCTOKINASE 3"/>
    <property type="match status" value="1"/>
</dbReference>
<evidence type="ECO:0000256" key="4">
    <source>
        <dbReference type="ARBA" id="ARBA00022490"/>
    </source>
</evidence>
<dbReference type="GO" id="GO:0070095">
    <property type="term" value="F:fructose-6-phosphate binding"/>
    <property type="evidence" value="ECO:0007669"/>
    <property type="project" value="TreeGrafter"/>
</dbReference>
<feature type="site" description="Important for substrate specificity; cannot use PPi as phosphoryl donor" evidence="10">
    <location>
        <position position="116"/>
    </location>
</feature>
<dbReference type="GO" id="GO:0003872">
    <property type="term" value="F:6-phosphofructokinase activity"/>
    <property type="evidence" value="ECO:0007669"/>
    <property type="project" value="UniProtKB-UniRule"/>
</dbReference>
<keyword evidence="5 10" id="KW-0808">Transferase</keyword>
<keyword evidence="10" id="KW-0547">Nucleotide-binding</keyword>
<gene>
    <name evidence="10" type="primary">pfkA</name>
    <name evidence="12" type="ORF">JIN82_07905</name>
</gene>
<feature type="binding site" evidence="10">
    <location>
        <position position="11"/>
    </location>
    <ligand>
        <name>ATP</name>
        <dbReference type="ChEBI" id="CHEBI:30616"/>
    </ligand>
</feature>
<dbReference type="InterPro" id="IPR022953">
    <property type="entry name" value="ATP_PFK"/>
</dbReference>
<dbReference type="Proteomes" id="UP000624703">
    <property type="component" value="Unassembled WGS sequence"/>
</dbReference>
<keyword evidence="8 10" id="KW-0460">Magnesium</keyword>
<dbReference type="PRINTS" id="PR00476">
    <property type="entry name" value="PHFRCTKINASE"/>
</dbReference>
<proteinExistence type="inferred from homology"/>
<comment type="pathway">
    <text evidence="3 10">Carbohydrate degradation; glycolysis; D-glyceraldehyde 3-phosphate and glycerone phosphate from D-glucose: step 3/4.</text>
</comment>
<dbReference type="PANTHER" id="PTHR13697">
    <property type="entry name" value="PHOSPHOFRUCTOKINASE"/>
    <property type="match status" value="1"/>
</dbReference>
<keyword evidence="6 10" id="KW-0479">Metal-binding</keyword>
<feature type="binding site" evidence="10">
    <location>
        <position position="115"/>
    </location>
    <ligand>
        <name>Mg(2+)</name>
        <dbReference type="ChEBI" id="CHEBI:18420"/>
        <note>catalytic</note>
    </ligand>
</feature>
<dbReference type="GO" id="GO:0046872">
    <property type="term" value="F:metal ion binding"/>
    <property type="evidence" value="ECO:0007669"/>
    <property type="project" value="UniProtKB-KW"/>
</dbReference>
<comment type="catalytic activity">
    <reaction evidence="10">
        <text>beta-D-fructose 6-phosphate + ATP = beta-D-fructose 1,6-bisphosphate + ADP + H(+)</text>
        <dbReference type="Rhea" id="RHEA:16109"/>
        <dbReference type="ChEBI" id="CHEBI:15378"/>
        <dbReference type="ChEBI" id="CHEBI:30616"/>
        <dbReference type="ChEBI" id="CHEBI:32966"/>
        <dbReference type="ChEBI" id="CHEBI:57634"/>
        <dbReference type="ChEBI" id="CHEBI:456216"/>
        <dbReference type="EC" id="2.7.1.11"/>
    </reaction>
</comment>
<comment type="subunit">
    <text evidence="10">Homodimer or homotetramer.</text>
</comment>
<evidence type="ECO:0000256" key="3">
    <source>
        <dbReference type="ARBA" id="ARBA00004679"/>
    </source>
</evidence>
<feature type="binding site" evidence="10">
    <location>
        <position position="174"/>
    </location>
    <ligand>
        <name>substrate</name>
        <note>ligand shared between dimeric partners</note>
    </ligand>
</feature>
<dbReference type="InterPro" id="IPR015912">
    <property type="entry name" value="Phosphofructokinase_CS"/>
</dbReference>
<dbReference type="EMBL" id="JAENIM010000039">
    <property type="protein sequence ID" value="MBK1791072.1"/>
    <property type="molecule type" value="Genomic_DNA"/>
</dbReference>
<evidence type="ECO:0000256" key="9">
    <source>
        <dbReference type="ARBA" id="ARBA00023152"/>
    </source>
</evidence>
<comment type="cofactor">
    <cofactor evidence="1 10">
        <name>Mg(2+)</name>
        <dbReference type="ChEBI" id="CHEBI:18420"/>
    </cofactor>
</comment>
<protein>
    <recommendedName>
        <fullName evidence="10">ATP-dependent 6-phosphofructokinase</fullName>
        <shortName evidence="10">ATP-PFK</shortName>
        <shortName evidence="10">Phosphofructokinase</shortName>
        <ecNumber evidence="10">2.7.1.11</ecNumber>
    </recommendedName>
    <alternativeName>
        <fullName evidence="10">Phosphohexokinase</fullName>
    </alternativeName>
</protein>
<sequence length="358" mass="37546">MKRIGVLNSGGDCPGLNAVIHGVVGAASQMGIEVVGIKYGFEGLLAPASYRVLTPADTIGILQQGGTILGTTNKGHFISKLGMGTPEEISKGIIENARGTMQQLSLDALVVIGGDGSLTTALQLYRAGFPVVGVPKTIDNDLLATARTFGFDSACAMVVDALDRLQTTAQSHERVMVLEVMGRHAGWIAMWGGIAGGANVILIPELEYDLDKVADFIKQRDADGYKSTLVVVAEGAHLPEGGLSTRSGSAGAEVRLGGIGEIIAQELEVRTGKDTRACVLGHLQRGGQPTALDRIIGARFGVKAVKLAAEGGFGRMVSYDAYRVVSVPIEEAVHQLRRVQDNGEIVETARAIGIHLGQ</sequence>
<keyword evidence="7 10" id="KW-0418">Kinase</keyword>
<feature type="binding site" evidence="10">
    <location>
        <begin position="74"/>
        <end position="75"/>
    </location>
    <ligand>
        <name>ATP</name>
        <dbReference type="ChEBI" id="CHEBI:30616"/>
    </ligand>
</feature>
<comment type="subcellular location">
    <subcellularLocation>
        <location evidence="2 10">Cytoplasm</location>
    </subcellularLocation>
</comment>